<dbReference type="EMBL" id="LAZR01015909">
    <property type="protein sequence ID" value="KKM06816.1"/>
    <property type="molecule type" value="Genomic_DNA"/>
</dbReference>
<accession>A0A0F9JM71</accession>
<organism evidence="1">
    <name type="scientific">marine sediment metagenome</name>
    <dbReference type="NCBI Taxonomy" id="412755"/>
    <lineage>
        <taxon>unclassified sequences</taxon>
        <taxon>metagenomes</taxon>
        <taxon>ecological metagenomes</taxon>
    </lineage>
</organism>
<comment type="caution">
    <text evidence="1">The sequence shown here is derived from an EMBL/GenBank/DDBJ whole genome shotgun (WGS) entry which is preliminary data.</text>
</comment>
<protein>
    <submittedName>
        <fullName evidence="1">Uncharacterized protein</fullName>
    </submittedName>
</protein>
<proteinExistence type="predicted"/>
<gene>
    <name evidence="1" type="ORF">LCGC14_1740180</name>
</gene>
<dbReference type="AlphaFoldDB" id="A0A0F9JM71"/>
<evidence type="ECO:0000313" key="1">
    <source>
        <dbReference type="EMBL" id="KKM06816.1"/>
    </source>
</evidence>
<reference evidence="1" key="1">
    <citation type="journal article" date="2015" name="Nature">
        <title>Complex archaea that bridge the gap between prokaryotes and eukaryotes.</title>
        <authorList>
            <person name="Spang A."/>
            <person name="Saw J.H."/>
            <person name="Jorgensen S.L."/>
            <person name="Zaremba-Niedzwiedzka K."/>
            <person name="Martijn J."/>
            <person name="Lind A.E."/>
            <person name="van Eijk R."/>
            <person name="Schleper C."/>
            <person name="Guy L."/>
            <person name="Ettema T.J."/>
        </authorList>
    </citation>
    <scope>NUCLEOTIDE SEQUENCE</scope>
</reference>
<name>A0A0F9JM71_9ZZZZ</name>
<sequence>MKLAALHKLHEARYAGDHPVIRIIKDIIDNQDSTRNNFYEIAEKDVPYLVRTITKLYGDPYAVAQNTYHWEHRPDPRRDILYQIDIGYDDEYNPSHGIEIVRTRRNIGVVRD</sequence>